<name>A0A9Q3H963_9BASI</name>
<organism evidence="1 2">
    <name type="scientific">Austropuccinia psidii MF-1</name>
    <dbReference type="NCBI Taxonomy" id="1389203"/>
    <lineage>
        <taxon>Eukaryota</taxon>
        <taxon>Fungi</taxon>
        <taxon>Dikarya</taxon>
        <taxon>Basidiomycota</taxon>
        <taxon>Pucciniomycotina</taxon>
        <taxon>Pucciniomycetes</taxon>
        <taxon>Pucciniales</taxon>
        <taxon>Sphaerophragmiaceae</taxon>
        <taxon>Austropuccinia</taxon>
    </lineage>
</organism>
<evidence type="ECO:0000313" key="1">
    <source>
        <dbReference type="EMBL" id="MBW0495927.1"/>
    </source>
</evidence>
<dbReference type="Proteomes" id="UP000765509">
    <property type="component" value="Unassembled WGS sequence"/>
</dbReference>
<reference evidence="1" key="1">
    <citation type="submission" date="2021-03" db="EMBL/GenBank/DDBJ databases">
        <title>Draft genome sequence of rust myrtle Austropuccinia psidii MF-1, a brazilian biotype.</title>
        <authorList>
            <person name="Quecine M.C."/>
            <person name="Pachon D.M.R."/>
            <person name="Bonatelli M.L."/>
            <person name="Correr F.H."/>
            <person name="Franceschini L.M."/>
            <person name="Leite T.F."/>
            <person name="Margarido G.R.A."/>
            <person name="Almeida C.A."/>
            <person name="Ferrarezi J.A."/>
            <person name="Labate C.A."/>
        </authorList>
    </citation>
    <scope>NUCLEOTIDE SEQUENCE</scope>
    <source>
        <strain evidence="1">MF-1</strain>
    </source>
</reference>
<protein>
    <recommendedName>
        <fullName evidence="3">Reverse transcriptase Ty1/copia-type domain-containing protein</fullName>
    </recommendedName>
</protein>
<gene>
    <name evidence="1" type="ORF">O181_035642</name>
</gene>
<sequence length="260" mass="29109">MHAQLHKAPKHLLGQGSKHSFPPFQLCSYSVMTQSLAIHSLDRPSTKNQEAVGLWLKILISRHVRFNEAVFPQLEQHSNNLYPLSLSWEAFDEPLSKPKLSPTADLPPDTQELVDEPQVPISHDSTLEPALVDETQLADDPLLPYLSGEPLHPLTCIKVIGPRHPTLLSGNINPNNILPYPRGAGALLKTLEDTPSTCNKAIPCPSKEVWLEAINKELSSMQKMKVWDVVKVDPTYKLVGKTWVFKTKRNHLNQVVEHKA</sequence>
<accession>A0A9Q3H963</accession>
<comment type="caution">
    <text evidence="1">The sequence shown here is derived from an EMBL/GenBank/DDBJ whole genome shotgun (WGS) entry which is preliminary data.</text>
</comment>
<evidence type="ECO:0000313" key="2">
    <source>
        <dbReference type="Proteomes" id="UP000765509"/>
    </source>
</evidence>
<dbReference type="EMBL" id="AVOT02013358">
    <property type="protein sequence ID" value="MBW0495927.1"/>
    <property type="molecule type" value="Genomic_DNA"/>
</dbReference>
<evidence type="ECO:0008006" key="3">
    <source>
        <dbReference type="Google" id="ProtNLM"/>
    </source>
</evidence>
<keyword evidence="2" id="KW-1185">Reference proteome</keyword>
<dbReference type="AlphaFoldDB" id="A0A9Q3H963"/>
<proteinExistence type="predicted"/>
<dbReference type="OrthoDB" id="411615at2759"/>